<dbReference type="Gene3D" id="1.10.260.40">
    <property type="entry name" value="lambda repressor-like DNA-binding domains"/>
    <property type="match status" value="1"/>
</dbReference>
<protein>
    <recommendedName>
        <fullName evidence="3">XRE family transcriptional regulator</fullName>
    </recommendedName>
</protein>
<evidence type="ECO:0000313" key="2">
    <source>
        <dbReference type="Proteomes" id="UP000193083"/>
    </source>
</evidence>
<dbReference type="SUPFAM" id="SSF47413">
    <property type="entry name" value="lambda repressor-like DNA-binding domains"/>
    <property type="match status" value="1"/>
</dbReference>
<name>A0A1X7PGQ5_9HYPH</name>
<organism evidence="1 2">
    <name type="scientific">Mesorhizobium australicum</name>
    <dbReference type="NCBI Taxonomy" id="536018"/>
    <lineage>
        <taxon>Bacteria</taxon>
        <taxon>Pseudomonadati</taxon>
        <taxon>Pseudomonadota</taxon>
        <taxon>Alphaproteobacteria</taxon>
        <taxon>Hyphomicrobiales</taxon>
        <taxon>Phyllobacteriaceae</taxon>
        <taxon>Mesorhizobium</taxon>
    </lineage>
</organism>
<dbReference type="GO" id="GO:0003677">
    <property type="term" value="F:DNA binding"/>
    <property type="evidence" value="ECO:0007669"/>
    <property type="project" value="InterPro"/>
</dbReference>
<dbReference type="EMBL" id="FXBL01000004">
    <property type="protein sequence ID" value="SMH50703.1"/>
    <property type="molecule type" value="Genomic_DNA"/>
</dbReference>
<dbReference type="Proteomes" id="UP000193083">
    <property type="component" value="Unassembled WGS sequence"/>
</dbReference>
<accession>A0A1X7PGQ5</accession>
<evidence type="ECO:0000313" key="1">
    <source>
        <dbReference type="EMBL" id="SMH50703.1"/>
    </source>
</evidence>
<reference evidence="1 2" key="1">
    <citation type="submission" date="2017-04" db="EMBL/GenBank/DDBJ databases">
        <authorList>
            <person name="Afonso C.L."/>
            <person name="Miller P.J."/>
            <person name="Scott M.A."/>
            <person name="Spackman E."/>
            <person name="Goraichik I."/>
            <person name="Dimitrov K.M."/>
            <person name="Suarez D.L."/>
            <person name="Swayne D.E."/>
        </authorList>
    </citation>
    <scope>NUCLEOTIDE SEQUENCE [LARGE SCALE GENOMIC DNA]</scope>
    <source>
        <strain evidence="1 2">B5P</strain>
    </source>
</reference>
<dbReference type="InterPro" id="IPR010982">
    <property type="entry name" value="Lambda_DNA-bd_dom_sf"/>
</dbReference>
<dbReference type="OrthoDB" id="4419620at2"/>
<evidence type="ECO:0008006" key="3">
    <source>
        <dbReference type="Google" id="ProtNLM"/>
    </source>
</evidence>
<keyword evidence="2" id="KW-1185">Reference proteome</keyword>
<gene>
    <name evidence="1" type="ORF">SAMN02982922_4240</name>
</gene>
<proteinExistence type="predicted"/>
<sequence>MMLTGPLSRAARALVELTREQLATQCGLDVEAIRAFERGLGELDARQKAGLQAALEAAGAVFIPENGGGAGVRLKFTRSETRRLSVLESEGGIAADDDVP</sequence>
<dbReference type="AlphaFoldDB" id="A0A1X7PGQ5"/>